<protein>
    <submittedName>
        <fullName evidence="4">Uncharacterized protein</fullName>
    </submittedName>
</protein>
<gene>
    <name evidence="4" type="ORF">HGRIS_002217</name>
</gene>
<evidence type="ECO:0000256" key="1">
    <source>
        <dbReference type="SAM" id="MobiDB-lite"/>
    </source>
</evidence>
<name>A0ABR3JJU5_9AGAR</name>
<organism evidence="4 5">
    <name type="scientific">Hohenbuehelia grisea</name>
    <dbReference type="NCBI Taxonomy" id="104357"/>
    <lineage>
        <taxon>Eukaryota</taxon>
        <taxon>Fungi</taxon>
        <taxon>Dikarya</taxon>
        <taxon>Basidiomycota</taxon>
        <taxon>Agaricomycotina</taxon>
        <taxon>Agaricomycetes</taxon>
        <taxon>Agaricomycetidae</taxon>
        <taxon>Agaricales</taxon>
        <taxon>Pleurotineae</taxon>
        <taxon>Pleurotaceae</taxon>
        <taxon>Hohenbuehelia</taxon>
    </lineage>
</organism>
<feature type="region of interest" description="Disordered" evidence="1">
    <location>
        <begin position="357"/>
        <end position="376"/>
    </location>
</feature>
<feature type="chain" id="PRO_5045438838" evidence="3">
    <location>
        <begin position="21"/>
        <end position="376"/>
    </location>
</feature>
<feature type="signal peptide" evidence="3">
    <location>
        <begin position="1"/>
        <end position="20"/>
    </location>
</feature>
<evidence type="ECO:0000313" key="5">
    <source>
        <dbReference type="Proteomes" id="UP001556367"/>
    </source>
</evidence>
<accession>A0ABR3JJU5</accession>
<sequence>MLSLPLTLVSLLLPLPYFLAPFSLTLPGALLVRAGTANKDDACSVQNSRLQVGTYQFWSDCNSVTFCNATTNKCQLRGCRSDDFPFGYKPTDSHLPPKCQRGEFCPDEEDACQPLLPPDSACQLNRDDECEAPPNFKELADESGRGLNFNGSVCIKNVCMWANKTAGDDCVSENTPYTVYGRDGEFIDIVSRGNCRLGLYCDTQSLKCLAEKAIGAACTADKECSTWNCMTSGVCGISASTPRHLGIWVYVVVALGIFGGMFGTLIGLFIMHRRQRDVEREKRVQYWREQHAFHQNLTQMREAARASILALPQNGSSSARSTLYGRDGALSDESQAPILQHAATKASGLRHYMSDDNSSEYDDGLGMQNRKVGNRF</sequence>
<comment type="caution">
    <text evidence="4">The sequence shown here is derived from an EMBL/GenBank/DDBJ whole genome shotgun (WGS) entry which is preliminary data.</text>
</comment>
<evidence type="ECO:0000313" key="4">
    <source>
        <dbReference type="EMBL" id="KAL0956045.1"/>
    </source>
</evidence>
<reference evidence="5" key="1">
    <citation type="submission" date="2024-06" db="EMBL/GenBank/DDBJ databases">
        <title>Multi-omics analyses provide insights into the biosynthesis of the anticancer antibiotic pleurotin in Hohenbuehelia grisea.</title>
        <authorList>
            <person name="Weaver J.A."/>
            <person name="Alberti F."/>
        </authorList>
    </citation>
    <scope>NUCLEOTIDE SEQUENCE [LARGE SCALE GENOMIC DNA]</scope>
    <source>
        <strain evidence="5">T-177</strain>
    </source>
</reference>
<evidence type="ECO:0000256" key="3">
    <source>
        <dbReference type="SAM" id="SignalP"/>
    </source>
</evidence>
<keyword evidence="2" id="KW-0472">Membrane</keyword>
<keyword evidence="5" id="KW-1185">Reference proteome</keyword>
<feature type="transmembrane region" description="Helical" evidence="2">
    <location>
        <begin position="247"/>
        <end position="270"/>
    </location>
</feature>
<evidence type="ECO:0000256" key="2">
    <source>
        <dbReference type="SAM" id="Phobius"/>
    </source>
</evidence>
<keyword evidence="2" id="KW-1133">Transmembrane helix</keyword>
<keyword evidence="3" id="KW-0732">Signal</keyword>
<proteinExistence type="predicted"/>
<dbReference type="Proteomes" id="UP001556367">
    <property type="component" value="Unassembled WGS sequence"/>
</dbReference>
<keyword evidence="2" id="KW-0812">Transmembrane</keyword>
<dbReference type="EMBL" id="JASNQZ010000006">
    <property type="protein sequence ID" value="KAL0956045.1"/>
    <property type="molecule type" value="Genomic_DNA"/>
</dbReference>